<dbReference type="InterPro" id="IPR010181">
    <property type="entry name" value="CGCAxxGCC_motif"/>
</dbReference>
<dbReference type="EMBL" id="CP015518">
    <property type="protein sequence ID" value="APG24337.1"/>
    <property type="molecule type" value="Genomic_DNA"/>
</dbReference>
<keyword evidence="2" id="KW-1185">Reference proteome</keyword>
<evidence type="ECO:0000313" key="1">
    <source>
        <dbReference type="EMBL" id="APG24337.1"/>
    </source>
</evidence>
<dbReference type="Pfam" id="PF09719">
    <property type="entry name" value="C_GCAxxG_C_C"/>
    <property type="match status" value="1"/>
</dbReference>
<dbReference type="AlphaFoldDB" id="A0A1L3GEK0"/>
<organism evidence="1 2">
    <name type="scientific">Syntrophotalea acetylenica</name>
    <name type="common">Pelobacter acetylenicus</name>
    <dbReference type="NCBI Taxonomy" id="29542"/>
    <lineage>
        <taxon>Bacteria</taxon>
        <taxon>Pseudomonadati</taxon>
        <taxon>Thermodesulfobacteriota</taxon>
        <taxon>Desulfuromonadia</taxon>
        <taxon>Desulfuromonadales</taxon>
        <taxon>Syntrophotaleaceae</taxon>
        <taxon>Syntrophotalea</taxon>
    </lineage>
</organism>
<proteinExistence type="predicted"/>
<name>A0A1L3GEK0_SYNAC</name>
<reference evidence="1 2" key="1">
    <citation type="journal article" date="2017" name="Genome Announc.">
        <title>Complete Genome Sequences of Two Acetylene-Fermenting Pelobacter acetylenicus Strains.</title>
        <authorList>
            <person name="Sutton J.M."/>
            <person name="Baesman S.M."/>
            <person name="Fierst J.L."/>
            <person name="Poret-Peterson A.T."/>
            <person name="Oremland R.S."/>
            <person name="Dunlap D.S."/>
            <person name="Akob D.M."/>
        </authorList>
    </citation>
    <scope>NUCLEOTIDE SEQUENCE [LARGE SCALE GENOMIC DNA]</scope>
    <source>
        <strain evidence="1 2">DSM 3247</strain>
    </source>
</reference>
<dbReference type="RefSeq" id="WP_072286177.1">
    <property type="nucleotide sequence ID" value="NZ_CP015455.1"/>
</dbReference>
<dbReference type="Proteomes" id="UP000182264">
    <property type="component" value="Chromosome"/>
</dbReference>
<dbReference type="KEGG" id="pace:A6070_12920"/>
<sequence>MNEEKCCELAEQAYEIAYELDSKYGCCPQCVLSAVKTVIGDEVTDMLIKASHGLSGGGALVGTGLCGALTGGILALGARYGRDPDAFSSGPGLENFHAGRELVYRFESEFGGISCEYLQQRFSGRTWNFWNASEYLMFANERGNRCARVSGLVAKWVVEMLLS</sequence>
<evidence type="ECO:0000313" key="2">
    <source>
        <dbReference type="Proteomes" id="UP000182264"/>
    </source>
</evidence>
<protein>
    <recommendedName>
        <fullName evidence="3">C_GCAxxG_C_C family protein</fullName>
    </recommendedName>
</protein>
<accession>A0A1L3GEK0</accession>
<evidence type="ECO:0008006" key="3">
    <source>
        <dbReference type="Google" id="ProtNLM"/>
    </source>
</evidence>
<gene>
    <name evidence="1" type="ORF">A7E75_04285</name>
</gene>
<dbReference type="OrthoDB" id="7062642at2"/>